<dbReference type="Gene3D" id="3.40.50.150">
    <property type="entry name" value="Vaccinia Virus protein VP39"/>
    <property type="match status" value="1"/>
</dbReference>
<evidence type="ECO:0000313" key="3">
    <source>
        <dbReference type="Proteomes" id="UP001500556"/>
    </source>
</evidence>
<gene>
    <name evidence="2" type="ORF">GCM10025782_25420</name>
</gene>
<feature type="domain" description="Methyltransferase type 11" evidence="1">
    <location>
        <begin position="67"/>
        <end position="159"/>
    </location>
</feature>
<accession>A0ABP8YEK3</accession>
<evidence type="ECO:0000313" key="2">
    <source>
        <dbReference type="EMBL" id="GAA4726081.1"/>
    </source>
</evidence>
<dbReference type="PANTHER" id="PTHR43591:SF24">
    <property type="entry name" value="2-METHOXY-6-POLYPRENYL-1,4-BENZOQUINOL METHYLASE, MITOCHONDRIAL"/>
    <property type="match status" value="1"/>
</dbReference>
<dbReference type="InterPro" id="IPR029063">
    <property type="entry name" value="SAM-dependent_MTases_sf"/>
</dbReference>
<dbReference type="SUPFAM" id="SSF53335">
    <property type="entry name" value="S-adenosyl-L-methionine-dependent methyltransferases"/>
    <property type="match status" value="1"/>
</dbReference>
<name>A0ABP8YEK3_9MICO</name>
<dbReference type="Pfam" id="PF08241">
    <property type="entry name" value="Methyltransf_11"/>
    <property type="match status" value="1"/>
</dbReference>
<dbReference type="GO" id="GO:0032259">
    <property type="term" value="P:methylation"/>
    <property type="evidence" value="ECO:0007669"/>
    <property type="project" value="UniProtKB-KW"/>
</dbReference>
<keyword evidence="2" id="KW-0808">Transferase</keyword>
<keyword evidence="3" id="KW-1185">Reference proteome</keyword>
<dbReference type="EMBL" id="BAABLO010000011">
    <property type="protein sequence ID" value="GAA4726081.1"/>
    <property type="molecule type" value="Genomic_DNA"/>
</dbReference>
<dbReference type="CDD" id="cd02440">
    <property type="entry name" value="AdoMet_MTases"/>
    <property type="match status" value="1"/>
</dbReference>
<dbReference type="GO" id="GO:0008168">
    <property type="term" value="F:methyltransferase activity"/>
    <property type="evidence" value="ECO:0007669"/>
    <property type="project" value="UniProtKB-KW"/>
</dbReference>
<organism evidence="2 3">
    <name type="scientific">Pedococcus ginsenosidimutans</name>
    <dbReference type="NCBI Taxonomy" id="490570"/>
    <lineage>
        <taxon>Bacteria</taxon>
        <taxon>Bacillati</taxon>
        <taxon>Actinomycetota</taxon>
        <taxon>Actinomycetes</taxon>
        <taxon>Micrococcales</taxon>
        <taxon>Intrasporangiaceae</taxon>
        <taxon>Pedococcus</taxon>
    </lineage>
</organism>
<comment type="caution">
    <text evidence="2">The sequence shown here is derived from an EMBL/GenBank/DDBJ whole genome shotgun (WGS) entry which is preliminary data.</text>
</comment>
<dbReference type="InterPro" id="IPR013216">
    <property type="entry name" value="Methyltransf_11"/>
</dbReference>
<proteinExistence type="predicted"/>
<evidence type="ECO:0000259" key="1">
    <source>
        <dbReference type="Pfam" id="PF08241"/>
    </source>
</evidence>
<sequence length="289" mass="30705">MSTTSTTPGTTGTTRITDTAEDHALKAKHAAMWALGDYHAVAREVIAPLGPILVQAACIGPGQRVHDVAAGTGNVALPAARTGATVVASDLTPELLAEGKADAEAAGLDITWQTADAEAQPFGDGEFDAVVSCVGVMFAPHHQLVADEILRVTRPGGTIGLLSWTPEGFIGQLFATMKPYAPPPPPGASPPPLWGHVDHVRGLFGDRVEGLTAVQQDLVVDVFPTPEEFRDFFKRTYGPTIAVYRAIADDPAKVAALDRDLVELAQRFDRGDGHTVLDWEYLLVTARRT</sequence>
<dbReference type="PANTHER" id="PTHR43591">
    <property type="entry name" value="METHYLTRANSFERASE"/>
    <property type="match status" value="1"/>
</dbReference>
<keyword evidence="2" id="KW-0489">Methyltransferase</keyword>
<protein>
    <submittedName>
        <fullName evidence="2">Class I SAM-dependent methyltransferase</fullName>
    </submittedName>
</protein>
<dbReference type="Proteomes" id="UP001500556">
    <property type="component" value="Unassembled WGS sequence"/>
</dbReference>
<reference evidence="3" key="1">
    <citation type="journal article" date="2019" name="Int. J. Syst. Evol. Microbiol.">
        <title>The Global Catalogue of Microorganisms (GCM) 10K type strain sequencing project: providing services to taxonomists for standard genome sequencing and annotation.</title>
        <authorList>
            <consortium name="The Broad Institute Genomics Platform"/>
            <consortium name="The Broad Institute Genome Sequencing Center for Infectious Disease"/>
            <person name="Wu L."/>
            <person name="Ma J."/>
        </authorList>
    </citation>
    <scope>NUCLEOTIDE SEQUENCE [LARGE SCALE GENOMIC DNA]</scope>
    <source>
        <strain evidence="3">JCM 18961</strain>
    </source>
</reference>
<dbReference type="RefSeq" id="WP_345503791.1">
    <property type="nucleotide sequence ID" value="NZ_BAABLO010000011.1"/>
</dbReference>